<evidence type="ECO:0000256" key="1">
    <source>
        <dbReference type="SAM" id="MobiDB-lite"/>
    </source>
</evidence>
<name>W1NQH9_AMBTC</name>
<protein>
    <submittedName>
        <fullName evidence="2">Uncharacterized protein</fullName>
    </submittedName>
</protein>
<dbReference type="AlphaFoldDB" id="W1NQH9"/>
<keyword evidence="3" id="KW-1185">Reference proteome</keyword>
<reference evidence="3" key="1">
    <citation type="journal article" date="2013" name="Science">
        <title>The Amborella genome and the evolution of flowering plants.</title>
        <authorList>
            <consortium name="Amborella Genome Project"/>
        </authorList>
    </citation>
    <scope>NUCLEOTIDE SEQUENCE [LARGE SCALE GENOMIC DNA]</scope>
</reference>
<dbReference type="EMBL" id="KI395898">
    <property type="protein sequence ID" value="ERM97693.1"/>
    <property type="molecule type" value="Genomic_DNA"/>
</dbReference>
<accession>W1NQH9</accession>
<evidence type="ECO:0000313" key="3">
    <source>
        <dbReference type="Proteomes" id="UP000017836"/>
    </source>
</evidence>
<dbReference type="Gramene" id="ERM97693">
    <property type="protein sequence ID" value="ERM97693"/>
    <property type="gene ID" value="AMTR_s00130p00119720"/>
</dbReference>
<feature type="region of interest" description="Disordered" evidence="1">
    <location>
        <begin position="110"/>
        <end position="140"/>
    </location>
</feature>
<dbReference type="HOGENOM" id="CLU_1697897_0_0_1"/>
<sequence>MESFSSTSSSHYVENQKSSSFRSGYLDNVTHQSLCCALLVTLVRQLGEMFGTTLTLLFRERVAAETLLRAPTSSYAIHLGGWQRLGAYPFMKAALGEGLCSWQREGSGRMSEGRGWTHGKGRVGASAKEEAGTTDELTPTAKPTKLLGAALLFDI</sequence>
<dbReference type="Proteomes" id="UP000017836">
    <property type="component" value="Unassembled WGS sequence"/>
</dbReference>
<proteinExistence type="predicted"/>
<organism evidence="2 3">
    <name type="scientific">Amborella trichopoda</name>
    <dbReference type="NCBI Taxonomy" id="13333"/>
    <lineage>
        <taxon>Eukaryota</taxon>
        <taxon>Viridiplantae</taxon>
        <taxon>Streptophyta</taxon>
        <taxon>Embryophyta</taxon>
        <taxon>Tracheophyta</taxon>
        <taxon>Spermatophyta</taxon>
        <taxon>Magnoliopsida</taxon>
        <taxon>Amborellales</taxon>
        <taxon>Amborellaceae</taxon>
        <taxon>Amborella</taxon>
    </lineage>
</organism>
<gene>
    <name evidence="2" type="ORF">AMTR_s00130p00119720</name>
</gene>
<evidence type="ECO:0000313" key="2">
    <source>
        <dbReference type="EMBL" id="ERM97693.1"/>
    </source>
</evidence>